<dbReference type="Pfam" id="PF16488">
    <property type="entry name" value="ArgoL2"/>
    <property type="match status" value="1"/>
</dbReference>
<dbReference type="Gene3D" id="2.170.260.10">
    <property type="entry name" value="paz domain"/>
    <property type="match status" value="1"/>
</dbReference>
<feature type="domain" description="Piwi" evidence="3">
    <location>
        <begin position="691"/>
        <end position="1015"/>
    </location>
</feature>
<keyword evidence="5" id="KW-1185">Reference proteome</keyword>
<dbReference type="InParanoid" id="A0A067M561"/>
<dbReference type="InterPro" id="IPR032474">
    <property type="entry name" value="Argonaute_N"/>
</dbReference>
<reference evidence="5" key="1">
    <citation type="journal article" date="2014" name="Proc. Natl. Acad. Sci. U.S.A.">
        <title>Extensive sampling of basidiomycete genomes demonstrates inadequacy of the white-rot/brown-rot paradigm for wood decay fungi.</title>
        <authorList>
            <person name="Riley R."/>
            <person name="Salamov A.A."/>
            <person name="Brown D.W."/>
            <person name="Nagy L.G."/>
            <person name="Floudas D."/>
            <person name="Held B.W."/>
            <person name="Levasseur A."/>
            <person name="Lombard V."/>
            <person name="Morin E."/>
            <person name="Otillar R."/>
            <person name="Lindquist E.A."/>
            <person name="Sun H."/>
            <person name="LaButti K.M."/>
            <person name="Schmutz J."/>
            <person name="Jabbour D."/>
            <person name="Luo H."/>
            <person name="Baker S.E."/>
            <person name="Pisabarro A.G."/>
            <person name="Walton J.D."/>
            <person name="Blanchette R.A."/>
            <person name="Henrissat B."/>
            <person name="Martin F."/>
            <person name="Cullen D."/>
            <person name="Hibbett D.S."/>
            <person name="Grigoriev I.V."/>
        </authorList>
    </citation>
    <scope>NUCLEOTIDE SEQUENCE [LARGE SCALE GENOMIC DNA]</scope>
    <source>
        <strain evidence="5">FD-172 SS1</strain>
    </source>
</reference>
<sequence length="1069" mass="117293">MHRSGDSPRSRQGRGGNIGQRAGSGLDRRPGAPDGSSPASQVEEHSGGRGGGRRVRGEASDQGGTGTGTGGRGTRGRGDRGARSPSRFANQPGRRRDRGSEVSSPPPSSASASASASASTPASALASTSASSPATPNPAPDLLVDDLATLEPRFTDSTLSDLVTLRKTWPPGALPMRRTWGTRGKQTVLRANYFGVTFPDNLKFYAYSVHIEPKPGSGTERRAVWARLQALDEWVQYQQWTAWDGTERVFSAKVLPESGMVFRIGAEGAGTLAGQTGYTVSLIREQDITTDLLRGYLNADPGQHLYDPLPTLSVLNIIFAQYAARNGGIRIGRSKVFFDRGETENLDLGGGLEALKGYFSSVRPTYTKLMVNVNVSTAAFHKAENLAAALREHAAGGGANVNAMFRGVQVETAYRGYRKTHKIFSVLDTLPRATFFPTENAGQVSVYDYFHQKYEPHIPNDHDFETSPVVNLGTTPRPILVPSALCSVIPNQPFRGKLTDTQTRNMLTYASRPPARNRKMISEDGMTSLGYAPARNHNQDQDRDERTSPLKEFGISVEREMLVVPARILPPPVLSYANRDHATAGKNGSWTLHEQQLKFYIGAELKEWGVLVIPAPDSQGPMLFSDPTDPRLMSIIEAFRRVCADGGMNLDGEAFPHIVFAQPFTRRHGELTSSITAGIHELQKQSTELRIVLVMLSNKDSTVYSTVKYECDTQLDVHTVCVRIPEIIKKKPEYLANVALKFNMKLGGVNHTLDATSSAWLKRSPTMLMGADVTHPSPKSQKGKSSFFGRYLVVCAPSIAAVVGSTDDNFSQYPASMRLQIGPRASLEMIQELGDMVAERLACYRARSHDSQQLPKRIIIFRDGVAESQFRQVVDTELPKIQKAFEQFGTAAKPYRPKVSIIVAGKRHHTRFYPVDKKGADKDTGNPRPGTVVDKGVTAVYDADFFLQAHAGIHGTAKPTHYYPVYDENKLTADELQVLTHNISYLYARATKAVSLAPPAYYSDLACERGRCYLHELMNTGGNPNQAARADTAWTKADEEAERQRVFQKAVERWGEGVGPTLRETMFYL</sequence>
<dbReference type="CDD" id="cd02846">
    <property type="entry name" value="PAZ_argonaute_like"/>
    <property type="match status" value="1"/>
</dbReference>
<dbReference type="InterPro" id="IPR003165">
    <property type="entry name" value="Piwi"/>
</dbReference>
<evidence type="ECO:0000259" key="3">
    <source>
        <dbReference type="PROSITE" id="PS50822"/>
    </source>
</evidence>
<dbReference type="SMART" id="SM00950">
    <property type="entry name" value="Piwi"/>
    <property type="match status" value="1"/>
</dbReference>
<dbReference type="OrthoDB" id="10252740at2759"/>
<dbReference type="EMBL" id="KL198063">
    <property type="protein sequence ID" value="KDQ10893.1"/>
    <property type="molecule type" value="Genomic_DNA"/>
</dbReference>
<dbReference type="GO" id="GO:0003723">
    <property type="term" value="F:RNA binding"/>
    <property type="evidence" value="ECO:0007669"/>
    <property type="project" value="InterPro"/>
</dbReference>
<dbReference type="PROSITE" id="PS50821">
    <property type="entry name" value="PAZ"/>
    <property type="match status" value="1"/>
</dbReference>
<feature type="region of interest" description="Disordered" evidence="1">
    <location>
        <begin position="1"/>
        <end position="142"/>
    </location>
</feature>
<dbReference type="Pfam" id="PF16486">
    <property type="entry name" value="ArgoN"/>
    <property type="match status" value="1"/>
</dbReference>
<accession>A0A067M561</accession>
<evidence type="ECO:0000256" key="1">
    <source>
        <dbReference type="SAM" id="MobiDB-lite"/>
    </source>
</evidence>
<feature type="compositionally biased region" description="Low complexity" evidence="1">
    <location>
        <begin position="109"/>
        <end position="134"/>
    </location>
</feature>
<dbReference type="STRING" id="930990.A0A067M561"/>
<dbReference type="CDD" id="cd04657">
    <property type="entry name" value="Piwi_ago-like"/>
    <property type="match status" value="1"/>
</dbReference>
<dbReference type="SUPFAM" id="SSF101690">
    <property type="entry name" value="PAZ domain"/>
    <property type="match status" value="1"/>
</dbReference>
<dbReference type="InterPro" id="IPR045246">
    <property type="entry name" value="Piwi_ago-like"/>
</dbReference>
<evidence type="ECO:0000259" key="2">
    <source>
        <dbReference type="PROSITE" id="PS50821"/>
    </source>
</evidence>
<dbReference type="InterPro" id="IPR036085">
    <property type="entry name" value="PAZ_dom_sf"/>
</dbReference>
<dbReference type="SMART" id="SM01163">
    <property type="entry name" value="DUF1785"/>
    <property type="match status" value="1"/>
</dbReference>
<evidence type="ECO:0000313" key="4">
    <source>
        <dbReference type="EMBL" id="KDQ10893.1"/>
    </source>
</evidence>
<dbReference type="InterPro" id="IPR032472">
    <property type="entry name" value="ArgoL2"/>
</dbReference>
<feature type="compositionally biased region" description="Gly residues" evidence="1">
    <location>
        <begin position="63"/>
        <end position="73"/>
    </location>
</feature>
<proteinExistence type="predicted"/>
<dbReference type="Gene3D" id="3.30.420.10">
    <property type="entry name" value="Ribonuclease H-like superfamily/Ribonuclease H"/>
    <property type="match status" value="1"/>
</dbReference>
<dbReference type="Proteomes" id="UP000027195">
    <property type="component" value="Unassembled WGS sequence"/>
</dbReference>
<feature type="domain" description="PAZ" evidence="2">
    <location>
        <begin position="382"/>
        <end position="490"/>
    </location>
</feature>
<feature type="compositionally biased region" description="Basic and acidic residues" evidence="1">
    <location>
        <begin position="537"/>
        <end position="548"/>
    </location>
</feature>
<dbReference type="HOGENOM" id="CLU_004544_4_1_1"/>
<dbReference type="Gene3D" id="3.40.50.2300">
    <property type="match status" value="1"/>
</dbReference>
<dbReference type="AlphaFoldDB" id="A0A067M561"/>
<evidence type="ECO:0000313" key="5">
    <source>
        <dbReference type="Proteomes" id="UP000027195"/>
    </source>
</evidence>
<dbReference type="InterPro" id="IPR012337">
    <property type="entry name" value="RNaseH-like_sf"/>
</dbReference>
<evidence type="ECO:0008006" key="6">
    <source>
        <dbReference type="Google" id="ProtNLM"/>
    </source>
</evidence>
<dbReference type="PROSITE" id="PS50822">
    <property type="entry name" value="PIWI"/>
    <property type="match status" value="1"/>
</dbReference>
<protein>
    <recommendedName>
        <fullName evidence="6">Piwi domain-containing protein</fullName>
    </recommendedName>
</protein>
<feature type="region of interest" description="Disordered" evidence="1">
    <location>
        <begin position="528"/>
        <end position="548"/>
    </location>
</feature>
<organism evidence="4 5">
    <name type="scientific">Botryobasidium botryosum (strain FD-172 SS1)</name>
    <dbReference type="NCBI Taxonomy" id="930990"/>
    <lineage>
        <taxon>Eukaryota</taxon>
        <taxon>Fungi</taxon>
        <taxon>Dikarya</taxon>
        <taxon>Basidiomycota</taxon>
        <taxon>Agaricomycotina</taxon>
        <taxon>Agaricomycetes</taxon>
        <taxon>Cantharellales</taxon>
        <taxon>Botryobasidiaceae</taxon>
        <taxon>Botryobasidium</taxon>
    </lineage>
</organism>
<dbReference type="PANTHER" id="PTHR22891">
    <property type="entry name" value="EUKARYOTIC TRANSLATION INITIATION FACTOR 2C"/>
    <property type="match status" value="1"/>
</dbReference>
<dbReference type="Pfam" id="PF08699">
    <property type="entry name" value="ArgoL1"/>
    <property type="match status" value="1"/>
</dbReference>
<dbReference type="Pfam" id="PF02171">
    <property type="entry name" value="Piwi"/>
    <property type="match status" value="1"/>
</dbReference>
<dbReference type="InterPro" id="IPR014811">
    <property type="entry name" value="ArgoL1"/>
</dbReference>
<dbReference type="InterPro" id="IPR036397">
    <property type="entry name" value="RNaseH_sf"/>
</dbReference>
<dbReference type="InterPro" id="IPR003100">
    <property type="entry name" value="PAZ_dom"/>
</dbReference>
<dbReference type="SUPFAM" id="SSF53098">
    <property type="entry name" value="Ribonuclease H-like"/>
    <property type="match status" value="1"/>
</dbReference>
<name>A0A067M561_BOTB1</name>
<gene>
    <name evidence="4" type="ORF">BOTBODRAFT_136370</name>
</gene>
<dbReference type="Pfam" id="PF02170">
    <property type="entry name" value="PAZ"/>
    <property type="match status" value="1"/>
</dbReference>